<feature type="transmembrane region" description="Helical" evidence="1">
    <location>
        <begin position="106"/>
        <end position="125"/>
    </location>
</feature>
<keyword evidence="1" id="KW-0812">Transmembrane</keyword>
<dbReference type="Proteomes" id="UP000663874">
    <property type="component" value="Unassembled WGS sequence"/>
</dbReference>
<keyword evidence="1" id="KW-0472">Membrane</keyword>
<feature type="transmembrane region" description="Helical" evidence="1">
    <location>
        <begin position="181"/>
        <end position="202"/>
    </location>
</feature>
<gene>
    <name evidence="2" type="ORF">FNK824_LOCUS9610</name>
</gene>
<dbReference type="EMBL" id="CAJOBE010001021">
    <property type="protein sequence ID" value="CAF3707852.1"/>
    <property type="molecule type" value="Genomic_DNA"/>
</dbReference>
<keyword evidence="1" id="KW-1133">Transmembrane helix</keyword>
<evidence type="ECO:0000313" key="3">
    <source>
        <dbReference type="Proteomes" id="UP000663874"/>
    </source>
</evidence>
<evidence type="ECO:0000313" key="2">
    <source>
        <dbReference type="EMBL" id="CAF3707852.1"/>
    </source>
</evidence>
<comment type="caution">
    <text evidence="2">The sequence shown here is derived from an EMBL/GenBank/DDBJ whole genome shotgun (WGS) entry which is preliminary data.</text>
</comment>
<sequence length="243" mass="28419">MQMAQMCCLGLQKTSIYIRPLIATIIIGWLLARFFDAFYWRYQIDMLTIYFLIWQFMFVIVKWESEEVPIFSFGVHRVWLCMSVAFGAFITHNTVFRYVSPKIKFIFFWLLAAEDMLSCLHPQMLRYNSDSIKKLSEKNLSDLHNIYYTWDIDDDKFDEKDILICLGIGDFYVFNLMLLNILSPLSSMTINMCITIGYIIAVQIGQEGTARIGYFCNQSKQPALPLPIVSVLIYSFLLSIFIE</sequence>
<protein>
    <submittedName>
        <fullName evidence="2">Uncharacterized protein</fullName>
    </submittedName>
</protein>
<feature type="transmembrane region" description="Helical" evidence="1">
    <location>
        <begin position="223"/>
        <end position="242"/>
    </location>
</feature>
<feature type="transmembrane region" description="Helical" evidence="1">
    <location>
        <begin position="77"/>
        <end position="99"/>
    </location>
</feature>
<evidence type="ECO:0000256" key="1">
    <source>
        <dbReference type="SAM" id="Phobius"/>
    </source>
</evidence>
<feature type="transmembrane region" description="Helical" evidence="1">
    <location>
        <begin position="16"/>
        <end position="35"/>
    </location>
</feature>
<dbReference type="AlphaFoldDB" id="A0A818VEX5"/>
<organism evidence="2 3">
    <name type="scientific">Rotaria sordida</name>
    <dbReference type="NCBI Taxonomy" id="392033"/>
    <lineage>
        <taxon>Eukaryota</taxon>
        <taxon>Metazoa</taxon>
        <taxon>Spiralia</taxon>
        <taxon>Gnathifera</taxon>
        <taxon>Rotifera</taxon>
        <taxon>Eurotatoria</taxon>
        <taxon>Bdelloidea</taxon>
        <taxon>Philodinida</taxon>
        <taxon>Philodinidae</taxon>
        <taxon>Rotaria</taxon>
    </lineage>
</organism>
<accession>A0A818VEX5</accession>
<proteinExistence type="predicted"/>
<feature type="transmembrane region" description="Helical" evidence="1">
    <location>
        <begin position="47"/>
        <end position="65"/>
    </location>
</feature>
<reference evidence="2" key="1">
    <citation type="submission" date="2021-02" db="EMBL/GenBank/DDBJ databases">
        <authorList>
            <person name="Nowell W R."/>
        </authorList>
    </citation>
    <scope>NUCLEOTIDE SEQUENCE</scope>
</reference>
<name>A0A818VEX5_9BILA</name>